<keyword evidence="12" id="KW-1185">Reference proteome</keyword>
<evidence type="ECO:0000313" key="11">
    <source>
        <dbReference type="EMBL" id="GAX16042.1"/>
    </source>
</evidence>
<evidence type="ECO:0000256" key="9">
    <source>
        <dbReference type="PROSITE-ProRule" id="PRU00282"/>
    </source>
</evidence>
<evidence type="ECO:0000256" key="5">
    <source>
        <dbReference type="ARBA" id="ARBA00022737"/>
    </source>
</evidence>
<comment type="similarity">
    <text evidence="2 10">Belongs to the mitochondrial carrier (TC 2.A.29) family.</text>
</comment>
<keyword evidence="6" id="KW-1133">Transmembrane helix</keyword>
<dbReference type="Proteomes" id="UP000198406">
    <property type="component" value="Unassembled WGS sequence"/>
</dbReference>
<reference evidence="11 12" key="1">
    <citation type="journal article" date="2015" name="Plant Cell">
        <title>Oil accumulation by the oleaginous diatom Fistulifera solaris as revealed by the genome and transcriptome.</title>
        <authorList>
            <person name="Tanaka T."/>
            <person name="Maeda Y."/>
            <person name="Veluchamy A."/>
            <person name="Tanaka M."/>
            <person name="Abida H."/>
            <person name="Marechal E."/>
            <person name="Bowler C."/>
            <person name="Muto M."/>
            <person name="Sunaga Y."/>
            <person name="Tanaka M."/>
            <person name="Yoshino T."/>
            <person name="Taniguchi T."/>
            <person name="Fukuda Y."/>
            <person name="Nemoto M."/>
            <person name="Matsumoto M."/>
            <person name="Wong P.S."/>
            <person name="Aburatani S."/>
            <person name="Fujibuchi W."/>
        </authorList>
    </citation>
    <scope>NUCLEOTIDE SEQUENCE [LARGE SCALE GENOMIC DNA]</scope>
    <source>
        <strain evidence="11 12">JPCC DA0580</strain>
    </source>
</reference>
<dbReference type="SUPFAM" id="SSF103506">
    <property type="entry name" value="Mitochondrial carrier"/>
    <property type="match status" value="1"/>
</dbReference>
<evidence type="ECO:0000256" key="10">
    <source>
        <dbReference type="RuleBase" id="RU000488"/>
    </source>
</evidence>
<dbReference type="PANTHER" id="PTHR45624">
    <property type="entry name" value="MITOCHONDRIAL BASIC AMINO ACIDS TRANSPORTER-RELATED"/>
    <property type="match status" value="1"/>
</dbReference>
<dbReference type="InterPro" id="IPR018108">
    <property type="entry name" value="MCP_transmembrane"/>
</dbReference>
<feature type="repeat" description="Solcar" evidence="9">
    <location>
        <begin position="238"/>
        <end position="328"/>
    </location>
</feature>
<feature type="repeat" description="Solcar" evidence="9">
    <location>
        <begin position="18"/>
        <end position="109"/>
    </location>
</feature>
<accession>A0A1Z5JQB7</accession>
<dbReference type="OrthoDB" id="193856at2759"/>
<comment type="caution">
    <text evidence="11">The sequence shown here is derived from an EMBL/GenBank/DDBJ whole genome shotgun (WGS) entry which is preliminary data.</text>
</comment>
<keyword evidence="8 9" id="KW-0472">Membrane</keyword>
<evidence type="ECO:0000256" key="8">
    <source>
        <dbReference type="ARBA" id="ARBA00023136"/>
    </source>
</evidence>
<proteinExistence type="inferred from homology"/>
<dbReference type="InterPro" id="IPR050567">
    <property type="entry name" value="Mitochondrial_Carrier"/>
</dbReference>
<dbReference type="GO" id="GO:0022857">
    <property type="term" value="F:transmembrane transporter activity"/>
    <property type="evidence" value="ECO:0007669"/>
    <property type="project" value="TreeGrafter"/>
</dbReference>
<organism evidence="11 12">
    <name type="scientific">Fistulifera solaris</name>
    <name type="common">Oleaginous diatom</name>
    <dbReference type="NCBI Taxonomy" id="1519565"/>
    <lineage>
        <taxon>Eukaryota</taxon>
        <taxon>Sar</taxon>
        <taxon>Stramenopiles</taxon>
        <taxon>Ochrophyta</taxon>
        <taxon>Bacillariophyta</taxon>
        <taxon>Bacillariophyceae</taxon>
        <taxon>Bacillariophycidae</taxon>
        <taxon>Naviculales</taxon>
        <taxon>Naviculaceae</taxon>
        <taxon>Fistulifera</taxon>
    </lineage>
</organism>
<keyword evidence="5" id="KW-0677">Repeat</keyword>
<evidence type="ECO:0008006" key="13">
    <source>
        <dbReference type="Google" id="ProtNLM"/>
    </source>
</evidence>
<dbReference type="Gene3D" id="1.50.40.10">
    <property type="entry name" value="Mitochondrial carrier domain"/>
    <property type="match status" value="2"/>
</dbReference>
<keyword evidence="7" id="KW-0496">Mitochondrion</keyword>
<evidence type="ECO:0000256" key="3">
    <source>
        <dbReference type="ARBA" id="ARBA00022448"/>
    </source>
</evidence>
<evidence type="ECO:0000256" key="4">
    <source>
        <dbReference type="ARBA" id="ARBA00022692"/>
    </source>
</evidence>
<sequence length="336" mass="36902">MTTKQSSSAPSSELCRSSLVRNSIVAGSCSGIASTVVLYPMDVLRTKMQASSVQPTMGLHRSHGPLYVLRHTLQHGGIPALYTGIGLPLAAQVVYKSTVFAVNNVTLVWILDRKHLAYHTGKSILPPNETLSLNYWDRFVCGFMGGAFNAVLFVTPVEFVRNQLIAQHTQQACQQSLSHTRFQGSTDVIRYALQQPEGVRALWRGASWALWRDGLGCGLFFCAMHGMQNTLTPPGETPKFATSLASGGAAGLAFWLVGLPLDTVKTWVQSSTDWSVRFSAWSTLRDIFSKEGFWGVNKRLFHGWQVAYGRGIPSAAITMSVYSVVYSELERYSDGL</sequence>
<keyword evidence="3 10" id="KW-0813">Transport</keyword>
<evidence type="ECO:0000313" key="12">
    <source>
        <dbReference type="Proteomes" id="UP000198406"/>
    </source>
</evidence>
<dbReference type="AlphaFoldDB" id="A0A1Z5JQB7"/>
<dbReference type="PROSITE" id="PS50920">
    <property type="entry name" value="SOLCAR"/>
    <property type="match status" value="3"/>
</dbReference>
<dbReference type="InParanoid" id="A0A1Z5JQB7"/>
<feature type="repeat" description="Solcar" evidence="9">
    <location>
        <begin position="137"/>
        <end position="230"/>
    </location>
</feature>
<evidence type="ECO:0000256" key="1">
    <source>
        <dbReference type="ARBA" id="ARBA00004225"/>
    </source>
</evidence>
<dbReference type="GO" id="GO:0031966">
    <property type="term" value="C:mitochondrial membrane"/>
    <property type="evidence" value="ECO:0007669"/>
    <property type="project" value="UniProtKB-SubCell"/>
</dbReference>
<evidence type="ECO:0000256" key="6">
    <source>
        <dbReference type="ARBA" id="ARBA00022989"/>
    </source>
</evidence>
<dbReference type="PANTHER" id="PTHR45624:SF10">
    <property type="entry name" value="SLC (SOLUTE CARRIER) HOMOLOG"/>
    <property type="match status" value="1"/>
</dbReference>
<evidence type="ECO:0000256" key="2">
    <source>
        <dbReference type="ARBA" id="ARBA00006375"/>
    </source>
</evidence>
<comment type="subcellular location">
    <subcellularLocation>
        <location evidence="1">Mitochondrion membrane</location>
        <topology evidence="1">Multi-pass membrane protein</topology>
    </subcellularLocation>
</comment>
<name>A0A1Z5JQB7_FISSO</name>
<dbReference type="InterPro" id="IPR023395">
    <property type="entry name" value="MCP_dom_sf"/>
</dbReference>
<keyword evidence="4 9" id="KW-0812">Transmembrane</keyword>
<gene>
    <name evidence="11" type="ORF">FisN_22Hu100</name>
</gene>
<dbReference type="Pfam" id="PF00153">
    <property type="entry name" value="Mito_carr"/>
    <property type="match status" value="3"/>
</dbReference>
<evidence type="ECO:0000256" key="7">
    <source>
        <dbReference type="ARBA" id="ARBA00023128"/>
    </source>
</evidence>
<protein>
    <recommendedName>
        <fullName evidence="13">Solute carrier family 25 (Mitochondrial carnitine/acylcarnitine transporter), member 20/29</fullName>
    </recommendedName>
</protein>
<dbReference type="EMBL" id="BDSP01000100">
    <property type="protein sequence ID" value="GAX16042.1"/>
    <property type="molecule type" value="Genomic_DNA"/>
</dbReference>